<feature type="domain" description="EXPERA" evidence="6">
    <location>
        <begin position="49"/>
        <end position="189"/>
    </location>
</feature>
<accession>A0A1H3QFM8</accession>
<dbReference type="Pfam" id="PF05241">
    <property type="entry name" value="EBP"/>
    <property type="match status" value="1"/>
</dbReference>
<dbReference type="STRING" id="381665.SAMN05216554_2495"/>
<feature type="transmembrane region" description="Helical" evidence="5">
    <location>
        <begin position="174"/>
        <end position="192"/>
    </location>
</feature>
<organism evidence="7 8">
    <name type="scientific">Herbiconiux ginsengi</name>
    <dbReference type="NCBI Taxonomy" id="381665"/>
    <lineage>
        <taxon>Bacteria</taxon>
        <taxon>Bacillati</taxon>
        <taxon>Actinomycetota</taxon>
        <taxon>Actinomycetes</taxon>
        <taxon>Micrococcales</taxon>
        <taxon>Microbacteriaceae</taxon>
        <taxon>Herbiconiux</taxon>
    </lineage>
</organism>
<evidence type="ECO:0000256" key="3">
    <source>
        <dbReference type="ARBA" id="ARBA00022989"/>
    </source>
</evidence>
<dbReference type="PROSITE" id="PS51751">
    <property type="entry name" value="EXPERA"/>
    <property type="match status" value="1"/>
</dbReference>
<dbReference type="InterPro" id="IPR033118">
    <property type="entry name" value="EXPERA"/>
</dbReference>
<protein>
    <submittedName>
        <fullName evidence="7">Emopamil binding protein</fullName>
    </submittedName>
</protein>
<dbReference type="Proteomes" id="UP000198891">
    <property type="component" value="Unassembled WGS sequence"/>
</dbReference>
<dbReference type="AlphaFoldDB" id="A0A1H3QFM8"/>
<keyword evidence="2 5" id="KW-0812">Transmembrane</keyword>
<keyword evidence="3 5" id="KW-1133">Transmembrane helix</keyword>
<feature type="transmembrane region" description="Helical" evidence="5">
    <location>
        <begin position="105"/>
        <end position="129"/>
    </location>
</feature>
<name>A0A1H3QFM8_9MICO</name>
<evidence type="ECO:0000259" key="6">
    <source>
        <dbReference type="PROSITE" id="PS51751"/>
    </source>
</evidence>
<dbReference type="GO" id="GO:0016020">
    <property type="term" value="C:membrane"/>
    <property type="evidence" value="ECO:0007669"/>
    <property type="project" value="UniProtKB-SubCell"/>
</dbReference>
<evidence type="ECO:0000313" key="7">
    <source>
        <dbReference type="EMBL" id="SDZ12110.1"/>
    </source>
</evidence>
<evidence type="ECO:0000256" key="4">
    <source>
        <dbReference type="ARBA" id="ARBA00023136"/>
    </source>
</evidence>
<feature type="transmembrane region" description="Helical" evidence="5">
    <location>
        <begin position="141"/>
        <end position="162"/>
    </location>
</feature>
<reference evidence="7 8" key="1">
    <citation type="submission" date="2016-10" db="EMBL/GenBank/DDBJ databases">
        <authorList>
            <person name="de Groot N.N."/>
        </authorList>
    </citation>
    <scope>NUCLEOTIDE SEQUENCE [LARGE SCALE GENOMIC DNA]</scope>
    <source>
        <strain evidence="7 8">CGMCC 4.3491</strain>
    </source>
</reference>
<evidence type="ECO:0000256" key="2">
    <source>
        <dbReference type="ARBA" id="ARBA00022692"/>
    </source>
</evidence>
<dbReference type="EMBL" id="FNPZ01000002">
    <property type="protein sequence ID" value="SDZ12110.1"/>
    <property type="molecule type" value="Genomic_DNA"/>
</dbReference>
<evidence type="ECO:0000256" key="5">
    <source>
        <dbReference type="SAM" id="Phobius"/>
    </source>
</evidence>
<proteinExistence type="predicted"/>
<evidence type="ECO:0000256" key="1">
    <source>
        <dbReference type="ARBA" id="ARBA00004141"/>
    </source>
</evidence>
<keyword evidence="8" id="KW-1185">Reference proteome</keyword>
<keyword evidence="4 5" id="KW-0472">Membrane</keyword>
<sequence length="202" mass="22359">MTADSTAQPAAAAADAPSRAPLPTLEVTIDARGAKAPKPINLPLRQRPFDIAFAVIFLLFTVTSGISDLVPTIGIPITADSTNWLAQSNYWYGHDADPLFIDPPVWMRFVTGLSAFVYGPFYLLLAFCLLTGRNWIQLPAVIYASAISMITGVVVFGVEFFGEPEFQTQNPLKFLAFNLPYVIIPILLLIRMRKPLPFTRKW</sequence>
<comment type="subcellular location">
    <subcellularLocation>
        <location evidence="1">Membrane</location>
        <topology evidence="1">Multi-pass membrane protein</topology>
    </subcellularLocation>
</comment>
<feature type="transmembrane region" description="Helical" evidence="5">
    <location>
        <begin position="48"/>
        <end position="66"/>
    </location>
</feature>
<dbReference type="RefSeq" id="WP_245741532.1">
    <property type="nucleotide sequence ID" value="NZ_FNPZ01000002.1"/>
</dbReference>
<gene>
    <name evidence="7" type="ORF">SAMN05216554_2495</name>
</gene>
<evidence type="ECO:0000313" key="8">
    <source>
        <dbReference type="Proteomes" id="UP000198891"/>
    </source>
</evidence>